<feature type="signal peptide" evidence="2">
    <location>
        <begin position="1"/>
        <end position="22"/>
    </location>
</feature>
<keyword evidence="1" id="KW-1133">Transmembrane helix</keyword>
<keyword evidence="2" id="KW-0732">Signal</keyword>
<feature type="chain" id="PRO_5028327245" evidence="2">
    <location>
        <begin position="23"/>
        <end position="291"/>
    </location>
</feature>
<sequence>MTSCTVALFLCVFLCSIDLSEEKINDYFENVASWGKHLENETVLIETNNIMEMILSGFNRFCEKTQHDENSFLRNMACSITYHHDAKQRISEEEQVVRVPFFHLACLYVKLMNIRVQDGKPPPVCGDFDVIFGLYQKVNEFTQNSTTCMSSTSTTVTPPTKMPDTTKTTTITLTSTEPINGGAATLFGHAHSQQTKRFLGFDTYSPQSYENPSHNILLLLSFLLNVVLLTVVVYTCCSSNQKQQTDACMLNGAPLTEYQLSTPLETEKECDRESKHLIQHHSHTVTMSPAD</sequence>
<keyword evidence="1" id="KW-0472">Membrane</keyword>
<feature type="transmembrane region" description="Helical" evidence="1">
    <location>
        <begin position="216"/>
        <end position="237"/>
    </location>
</feature>
<protein>
    <submittedName>
        <fullName evidence="4">Uncharacterized protein LOC114440447</fullName>
    </submittedName>
</protein>
<keyword evidence="3" id="KW-1185">Reference proteome</keyword>
<organism evidence="3 4">
    <name type="scientific">Parambassis ranga</name>
    <name type="common">Indian glassy fish</name>
    <dbReference type="NCBI Taxonomy" id="210632"/>
    <lineage>
        <taxon>Eukaryota</taxon>
        <taxon>Metazoa</taxon>
        <taxon>Chordata</taxon>
        <taxon>Craniata</taxon>
        <taxon>Vertebrata</taxon>
        <taxon>Euteleostomi</taxon>
        <taxon>Actinopterygii</taxon>
        <taxon>Neopterygii</taxon>
        <taxon>Teleostei</taxon>
        <taxon>Neoteleostei</taxon>
        <taxon>Acanthomorphata</taxon>
        <taxon>Ovalentaria</taxon>
        <taxon>Ambassidae</taxon>
        <taxon>Parambassis</taxon>
    </lineage>
</organism>
<dbReference type="RefSeq" id="XP_028268694.1">
    <property type="nucleotide sequence ID" value="XM_028412893.1"/>
</dbReference>
<name>A0A6P7IXQ2_9TELE</name>
<evidence type="ECO:0000256" key="1">
    <source>
        <dbReference type="SAM" id="Phobius"/>
    </source>
</evidence>
<dbReference type="GeneID" id="114440447"/>
<keyword evidence="1" id="KW-0812">Transmembrane</keyword>
<gene>
    <name evidence="4" type="primary">LOC114440447</name>
</gene>
<evidence type="ECO:0000256" key="2">
    <source>
        <dbReference type="SAM" id="SignalP"/>
    </source>
</evidence>
<accession>A0A6P7IXQ2</accession>
<dbReference type="InParanoid" id="A0A6P7IXQ2"/>
<proteinExistence type="predicted"/>
<evidence type="ECO:0000313" key="3">
    <source>
        <dbReference type="Proteomes" id="UP000515145"/>
    </source>
</evidence>
<dbReference type="Proteomes" id="UP000515145">
    <property type="component" value="Chromosome 8"/>
</dbReference>
<evidence type="ECO:0000313" key="4">
    <source>
        <dbReference type="RefSeq" id="XP_028268694.1"/>
    </source>
</evidence>
<dbReference type="AlphaFoldDB" id="A0A6P7IXQ2"/>
<reference evidence="4" key="1">
    <citation type="submission" date="2025-08" db="UniProtKB">
        <authorList>
            <consortium name="RefSeq"/>
        </authorList>
    </citation>
    <scope>IDENTIFICATION</scope>
</reference>